<proteinExistence type="predicted"/>
<dbReference type="GO" id="GO:0160105">
    <property type="term" value="F:tRNA (adenine(22)-N1)-methyltransferase activity"/>
    <property type="evidence" value="ECO:0007669"/>
    <property type="project" value="UniProtKB-EC"/>
</dbReference>
<name>A0A1E3WI04_9VIBR</name>
<sequence length="242" mass="27969">MTAECSLKLSKRLKHLDQMVGSGYSHIWDCCCDHGFLGMTLLSRQAAEHVHFVDIVPKLMQEVTANLQRFYSHSISQWHTHCIDVATLPLQQYQGRHLVIIAGVGGDLMMQFVEQIHTAFPQLAIDFLLCPVHHHYALRQTLIKLDFSLYKETLVEDNQRIYEILLVSSAPDKTRKIHAVGEFIWQPNCEEQSLVAIKYLARILEHYRRMQQSKDVTHIVRAYQAVTIEYAEVTERCHCIAN</sequence>
<dbReference type="FunFam" id="3.40.50.150:FF:000442">
    <property type="entry name" value="tRNA (Adenine22-N1)-methyltransferase TrmK"/>
    <property type="match status" value="1"/>
</dbReference>
<dbReference type="Pfam" id="PF12847">
    <property type="entry name" value="Methyltransf_18"/>
    <property type="match status" value="1"/>
</dbReference>
<dbReference type="OrthoDB" id="6862131at2"/>
<dbReference type="EMBL" id="MDCJ01000007">
    <property type="protein sequence ID" value="ODS05431.1"/>
    <property type="molecule type" value="Genomic_DNA"/>
</dbReference>
<dbReference type="PANTHER" id="PTHR38451:SF1">
    <property type="entry name" value="TRNA (ADENINE(22)-N(1))-METHYLTRANSFERASE"/>
    <property type="match status" value="1"/>
</dbReference>
<comment type="caution">
    <text evidence="1">The sequence shown here is derived from an EMBL/GenBank/DDBJ whole genome shotgun (WGS) entry which is preliminary data.</text>
</comment>
<dbReference type="RefSeq" id="WP_069448257.1">
    <property type="nucleotide sequence ID" value="NZ_MDCJ01000007.1"/>
</dbReference>
<dbReference type="InterPro" id="IPR029063">
    <property type="entry name" value="SAM-dependent_MTases_sf"/>
</dbReference>
<dbReference type="SUPFAM" id="SSF53335">
    <property type="entry name" value="S-adenosyl-L-methionine-dependent methyltransferases"/>
    <property type="match status" value="1"/>
</dbReference>
<dbReference type="PATRIC" id="fig|45658.8.peg.4571"/>
<evidence type="ECO:0000313" key="2">
    <source>
        <dbReference type="Proteomes" id="UP000095131"/>
    </source>
</evidence>
<dbReference type="GO" id="GO:0032259">
    <property type="term" value="P:methylation"/>
    <property type="evidence" value="ECO:0007669"/>
    <property type="project" value="UniProtKB-KW"/>
</dbReference>
<accession>A0A1E3WI04</accession>
<dbReference type="InterPro" id="IPR016876">
    <property type="entry name" value="UCP028234"/>
</dbReference>
<organism evidence="1 2">
    <name type="scientific">Vibrio scophthalmi</name>
    <dbReference type="NCBI Taxonomy" id="45658"/>
    <lineage>
        <taxon>Bacteria</taxon>
        <taxon>Pseudomonadati</taxon>
        <taxon>Pseudomonadota</taxon>
        <taxon>Gammaproteobacteria</taxon>
        <taxon>Vibrionales</taxon>
        <taxon>Vibrionaceae</taxon>
        <taxon>Vibrio</taxon>
    </lineage>
</organism>
<keyword evidence="1" id="KW-0808">Transferase</keyword>
<evidence type="ECO:0000313" key="1">
    <source>
        <dbReference type="EMBL" id="ODS05431.1"/>
    </source>
</evidence>
<dbReference type="PIRSF" id="PIRSF028234">
    <property type="entry name" value="UCP028234"/>
    <property type="match status" value="1"/>
</dbReference>
<reference evidence="1 2" key="1">
    <citation type="submission" date="2016-08" db="EMBL/GenBank/DDBJ databases">
        <title>Genome sequencing of Vibrio scophthalmi strain FP3289, an isolated from Paralichthys olivaceus.</title>
        <authorList>
            <person name="Han H.-J."/>
        </authorList>
    </citation>
    <scope>NUCLEOTIDE SEQUENCE [LARGE SCALE GENOMIC DNA]</scope>
    <source>
        <strain evidence="1 2">FP3289</strain>
    </source>
</reference>
<dbReference type="AlphaFoldDB" id="A0A1E3WI04"/>
<dbReference type="EC" id="2.1.1.217" evidence="1"/>
<protein>
    <submittedName>
        <fullName evidence="1">tRNA (Adenine(22)-N(1))-methyltransferase</fullName>
        <ecNumber evidence="1">2.1.1.217</ecNumber>
    </submittedName>
</protein>
<dbReference type="PANTHER" id="PTHR38451">
    <property type="entry name" value="TRNA (ADENINE(22)-N(1))-METHYLTRANSFERASE"/>
    <property type="match status" value="1"/>
</dbReference>
<dbReference type="Gene3D" id="3.40.50.150">
    <property type="entry name" value="Vaccinia Virus protein VP39"/>
    <property type="match status" value="1"/>
</dbReference>
<dbReference type="Proteomes" id="UP000095131">
    <property type="component" value="Unassembled WGS sequence"/>
</dbReference>
<gene>
    <name evidence="1" type="primary">trmK</name>
    <name evidence="1" type="ORF">VSF3289_04572</name>
</gene>
<keyword evidence="1" id="KW-0489">Methyltransferase</keyword>